<evidence type="ECO:0000256" key="5">
    <source>
        <dbReference type="ARBA" id="ARBA00022553"/>
    </source>
</evidence>
<dbReference type="PROSITE" id="PS50885">
    <property type="entry name" value="HAMP"/>
    <property type="match status" value="1"/>
</dbReference>
<dbReference type="InterPro" id="IPR050640">
    <property type="entry name" value="Bact_2-comp_sensor_kinase"/>
</dbReference>
<evidence type="ECO:0000256" key="6">
    <source>
        <dbReference type="ARBA" id="ARBA00022679"/>
    </source>
</evidence>
<evidence type="ECO:0000313" key="16">
    <source>
        <dbReference type="EMBL" id="UVI29141.1"/>
    </source>
</evidence>
<dbReference type="InterPro" id="IPR003594">
    <property type="entry name" value="HATPase_dom"/>
</dbReference>
<dbReference type="Proteomes" id="UP001057877">
    <property type="component" value="Chromosome"/>
</dbReference>
<evidence type="ECO:0000256" key="1">
    <source>
        <dbReference type="ARBA" id="ARBA00000085"/>
    </source>
</evidence>
<keyword evidence="4" id="KW-1003">Cell membrane</keyword>
<dbReference type="SUPFAM" id="SSF55874">
    <property type="entry name" value="ATPase domain of HSP90 chaperone/DNA topoisomerase II/histidine kinase"/>
    <property type="match status" value="1"/>
</dbReference>
<dbReference type="Gene3D" id="3.30.450.20">
    <property type="entry name" value="PAS domain"/>
    <property type="match status" value="1"/>
</dbReference>
<dbReference type="Pfam" id="PF02518">
    <property type="entry name" value="HATPase_c"/>
    <property type="match status" value="1"/>
</dbReference>
<dbReference type="PANTHER" id="PTHR34220:SF7">
    <property type="entry name" value="SENSOR HISTIDINE KINASE YPDA"/>
    <property type="match status" value="1"/>
</dbReference>
<dbReference type="Pfam" id="PF00672">
    <property type="entry name" value="HAMP"/>
    <property type="match status" value="1"/>
</dbReference>
<feature type="coiled-coil region" evidence="12">
    <location>
        <begin position="359"/>
        <end position="393"/>
    </location>
</feature>
<keyword evidence="6" id="KW-0808">Transferase</keyword>
<keyword evidence="10" id="KW-0902">Two-component regulatory system</keyword>
<accession>A0ABY5S5F1</accession>
<keyword evidence="7" id="KW-0547">Nucleotide-binding</keyword>
<comment type="subcellular location">
    <subcellularLocation>
        <location evidence="2">Cell membrane</location>
        <topology evidence="2">Multi-pass membrane protein</topology>
    </subcellularLocation>
</comment>
<evidence type="ECO:0000256" key="7">
    <source>
        <dbReference type="ARBA" id="ARBA00022741"/>
    </source>
</evidence>
<dbReference type="PANTHER" id="PTHR34220">
    <property type="entry name" value="SENSOR HISTIDINE KINASE YPDA"/>
    <property type="match status" value="1"/>
</dbReference>
<dbReference type="InterPro" id="IPR003660">
    <property type="entry name" value="HAMP_dom"/>
</dbReference>
<feature type="domain" description="HAMP" evidence="15">
    <location>
        <begin position="319"/>
        <end position="371"/>
    </location>
</feature>
<evidence type="ECO:0000259" key="14">
    <source>
        <dbReference type="PROSITE" id="PS50109"/>
    </source>
</evidence>
<keyword evidence="17" id="KW-1185">Reference proteome</keyword>
<evidence type="ECO:0000256" key="10">
    <source>
        <dbReference type="ARBA" id="ARBA00023012"/>
    </source>
</evidence>
<dbReference type="InterPro" id="IPR010559">
    <property type="entry name" value="Sig_transdc_His_kin_internal"/>
</dbReference>
<evidence type="ECO:0000256" key="9">
    <source>
        <dbReference type="ARBA" id="ARBA00022840"/>
    </source>
</evidence>
<dbReference type="SMART" id="SM00387">
    <property type="entry name" value="HATPase_c"/>
    <property type="match status" value="1"/>
</dbReference>
<dbReference type="PROSITE" id="PS50109">
    <property type="entry name" value="HIS_KIN"/>
    <property type="match status" value="1"/>
</dbReference>
<keyword evidence="11 13" id="KW-0472">Membrane</keyword>
<keyword evidence="9" id="KW-0067">ATP-binding</keyword>
<evidence type="ECO:0000256" key="12">
    <source>
        <dbReference type="SAM" id="Coils"/>
    </source>
</evidence>
<reference evidence="16" key="1">
    <citation type="submission" date="2022-01" db="EMBL/GenBank/DDBJ databases">
        <title>Paenibacillus spongiae sp. nov., isolated from marine sponge.</title>
        <authorList>
            <person name="Li Z."/>
            <person name="Zhang M."/>
        </authorList>
    </citation>
    <scope>NUCLEOTIDE SEQUENCE</scope>
    <source>
        <strain evidence="16">PHS-Z3</strain>
    </source>
</reference>
<evidence type="ECO:0000256" key="2">
    <source>
        <dbReference type="ARBA" id="ARBA00004651"/>
    </source>
</evidence>
<keyword evidence="13" id="KW-1133">Transmembrane helix</keyword>
<keyword evidence="5" id="KW-0597">Phosphoprotein</keyword>
<organism evidence="16 17">
    <name type="scientific">Paenibacillus spongiae</name>
    <dbReference type="NCBI Taxonomy" id="2909671"/>
    <lineage>
        <taxon>Bacteria</taxon>
        <taxon>Bacillati</taxon>
        <taxon>Bacillota</taxon>
        <taxon>Bacilli</taxon>
        <taxon>Bacillales</taxon>
        <taxon>Paenibacillaceae</taxon>
        <taxon>Paenibacillus</taxon>
    </lineage>
</organism>
<evidence type="ECO:0000259" key="15">
    <source>
        <dbReference type="PROSITE" id="PS50885"/>
    </source>
</evidence>
<keyword evidence="13" id="KW-0812">Transmembrane</keyword>
<evidence type="ECO:0000256" key="13">
    <source>
        <dbReference type="SAM" id="Phobius"/>
    </source>
</evidence>
<dbReference type="SMART" id="SM00304">
    <property type="entry name" value="HAMP"/>
    <property type="match status" value="1"/>
</dbReference>
<dbReference type="Pfam" id="PF06580">
    <property type="entry name" value="His_kinase"/>
    <property type="match status" value="1"/>
</dbReference>
<name>A0ABY5S5F1_9BACL</name>
<evidence type="ECO:0000256" key="11">
    <source>
        <dbReference type="ARBA" id="ARBA00023136"/>
    </source>
</evidence>
<evidence type="ECO:0000313" key="17">
    <source>
        <dbReference type="Proteomes" id="UP001057877"/>
    </source>
</evidence>
<dbReference type="CDD" id="cd06225">
    <property type="entry name" value="HAMP"/>
    <property type="match status" value="1"/>
</dbReference>
<dbReference type="SUPFAM" id="SSF158472">
    <property type="entry name" value="HAMP domain-like"/>
    <property type="match status" value="1"/>
</dbReference>
<comment type="catalytic activity">
    <reaction evidence="1">
        <text>ATP + protein L-histidine = ADP + protein N-phospho-L-histidine.</text>
        <dbReference type="EC" id="2.7.13.3"/>
    </reaction>
</comment>
<keyword evidence="12" id="KW-0175">Coiled coil</keyword>
<dbReference type="InterPro" id="IPR005467">
    <property type="entry name" value="His_kinase_dom"/>
</dbReference>
<dbReference type="RefSeq" id="WP_258385230.1">
    <property type="nucleotide sequence ID" value="NZ_CP091430.1"/>
</dbReference>
<dbReference type="GO" id="GO:0016301">
    <property type="term" value="F:kinase activity"/>
    <property type="evidence" value="ECO:0007669"/>
    <property type="project" value="UniProtKB-KW"/>
</dbReference>
<protein>
    <recommendedName>
        <fullName evidence="3">histidine kinase</fullName>
        <ecNumber evidence="3">2.7.13.3</ecNumber>
    </recommendedName>
</protein>
<evidence type="ECO:0000256" key="3">
    <source>
        <dbReference type="ARBA" id="ARBA00012438"/>
    </source>
</evidence>
<gene>
    <name evidence="16" type="ORF">L1F29_27505</name>
</gene>
<dbReference type="CDD" id="cd18773">
    <property type="entry name" value="PDC1_HK_sensor"/>
    <property type="match status" value="1"/>
</dbReference>
<evidence type="ECO:0000256" key="8">
    <source>
        <dbReference type="ARBA" id="ARBA00022777"/>
    </source>
</evidence>
<feature type="domain" description="Histidine kinase" evidence="14">
    <location>
        <begin position="478"/>
        <end position="589"/>
    </location>
</feature>
<proteinExistence type="predicted"/>
<dbReference type="Gene3D" id="3.30.565.10">
    <property type="entry name" value="Histidine kinase-like ATPase, C-terminal domain"/>
    <property type="match status" value="1"/>
</dbReference>
<dbReference type="EMBL" id="CP091430">
    <property type="protein sequence ID" value="UVI29141.1"/>
    <property type="molecule type" value="Genomic_DNA"/>
</dbReference>
<sequence length="597" mass="67690">MPRLTRWISSLSIALKHFLFLFIGTLLLYGLLAWLNLKDAEQLFRKQVVSDAEIIIDRTNLYLNAYLDNVQSILLLLSARSDLLDEGKEDEAVKLLRQYAAPNSTLYRTLYLVRTDGKVLSNTQVNFEIMGNPALGSLLEQARSSYGVFITEPYESPLSGRTVAFVLPIAGKDRSFKGMAVVEIDLNKLTGLLATFMNTKNQTFAIVTGKGNAVQSFETSLPLSFYRLLPYHTDVFPPRLDSSFLAEMTNLKTGVSQIDGPTGKLVAVKAGMNRLGWHFIAFYEDSYFYQNITALYRNYGNVALVWVVLLLFGSYLLSRYFAHPIRTLVAKMNRVREVEVLSGITVNRNDEIGKLAKSYNAMMERIQHLVHEIKEAETRKQQYELKMLQSQIAPHFLYNTLACISSLAKQQKTGAVRETIKSLVGLLSFSFDKKSEFVTLEEELEGLRMYVHIQQVRYGDKFAVQLDTEPAALRCVMLKLTLQPLVENAIFHGLAPLKREGTIRIRTKLVRGRLVIIMRDNGAGMDAARLESVFLERRKAPSNKHRFTGIGVMNVHERIRLHYGEPYGLRIFSLPDIGTLIRIELPASLHDDMEAYP</sequence>
<dbReference type="Gene3D" id="6.10.340.10">
    <property type="match status" value="1"/>
</dbReference>
<evidence type="ECO:0000256" key="4">
    <source>
        <dbReference type="ARBA" id="ARBA00022475"/>
    </source>
</evidence>
<feature type="transmembrane region" description="Helical" evidence="13">
    <location>
        <begin position="303"/>
        <end position="322"/>
    </location>
</feature>
<dbReference type="InterPro" id="IPR036890">
    <property type="entry name" value="HATPase_C_sf"/>
</dbReference>
<dbReference type="EC" id="2.7.13.3" evidence="3"/>
<keyword evidence="8 16" id="KW-0418">Kinase</keyword>